<dbReference type="Gene3D" id="3.40.190.10">
    <property type="entry name" value="Periplasmic binding protein-like II"/>
    <property type="match status" value="2"/>
</dbReference>
<evidence type="ECO:0000256" key="3">
    <source>
        <dbReference type="ARBA" id="ARBA00022729"/>
    </source>
</evidence>
<dbReference type="SUPFAM" id="SSF53850">
    <property type="entry name" value="Periplasmic binding protein-like II"/>
    <property type="match status" value="1"/>
</dbReference>
<evidence type="ECO:0000313" key="7">
    <source>
        <dbReference type="Proteomes" id="UP001251085"/>
    </source>
</evidence>
<protein>
    <submittedName>
        <fullName evidence="6">ABC transporter substrate-binding protein</fullName>
    </submittedName>
</protein>
<gene>
    <name evidence="6" type="ORF">RM190_02990</name>
</gene>
<name>A0ABU3E9A6_9RHOB</name>
<keyword evidence="3 4" id="KW-0732">Signal</keyword>
<comment type="subcellular location">
    <subcellularLocation>
        <location evidence="1">Periplasm</location>
    </subcellularLocation>
</comment>
<dbReference type="Proteomes" id="UP001251085">
    <property type="component" value="Unassembled WGS sequence"/>
</dbReference>
<evidence type="ECO:0000256" key="2">
    <source>
        <dbReference type="ARBA" id="ARBA00010742"/>
    </source>
</evidence>
<dbReference type="InterPro" id="IPR015168">
    <property type="entry name" value="SsuA/THI5"/>
</dbReference>
<evidence type="ECO:0000256" key="4">
    <source>
        <dbReference type="SAM" id="SignalP"/>
    </source>
</evidence>
<dbReference type="RefSeq" id="WP_311757913.1">
    <property type="nucleotide sequence ID" value="NZ_JAVRQI010000002.1"/>
</dbReference>
<organism evidence="6 7">
    <name type="scientific">Paracoccus broussonetiae</name>
    <dbReference type="NCBI Taxonomy" id="3075834"/>
    <lineage>
        <taxon>Bacteria</taxon>
        <taxon>Pseudomonadati</taxon>
        <taxon>Pseudomonadota</taxon>
        <taxon>Alphaproteobacteria</taxon>
        <taxon>Rhodobacterales</taxon>
        <taxon>Paracoccaceae</taxon>
        <taxon>Paracoccus</taxon>
    </lineage>
</organism>
<accession>A0ABU3E9A6</accession>
<feature type="chain" id="PRO_5045331896" evidence="4">
    <location>
        <begin position="29"/>
        <end position="340"/>
    </location>
</feature>
<reference evidence="7" key="1">
    <citation type="submission" date="2023-07" db="EMBL/GenBank/DDBJ databases">
        <title>Characterization of two Paracoccaceae strains isolated from Phycosphere and proposal of Xinfangfangia lacusdiani sp. nov.</title>
        <authorList>
            <person name="Deng Y."/>
            <person name="Zhang Y.Q."/>
        </authorList>
    </citation>
    <scope>NUCLEOTIDE SEQUENCE [LARGE SCALE GENOMIC DNA]</scope>
    <source>
        <strain evidence="7">CPCC 101403</strain>
    </source>
</reference>
<dbReference type="Pfam" id="PF09084">
    <property type="entry name" value="NMT1"/>
    <property type="match status" value="1"/>
</dbReference>
<sequence>MRFHRLRAAALSPLVALAFAASAGTAVADTEINVGALRLASQAPTFIAFEKGYFKDEGLDVDLKFFEAANALSVAVAGGDVNYGTTSITGSLFNLAERGVVKVIAGSLSEDPKIPGAVILASKKAYDAGLTEPAKIAGHSFGATTAGSSFHYMLAEIAEKDGFPLDGVQLKPLQKIGAIVGAISTGQIDAWVIQPSIANKLLADGGAVKIGDYRDYDPDYQVTAVFTSTQIATDQRDQTEAFLRALSRGVKDYNAAFVDKTMDKPEVDALVDMVHKYVGTDTPVETFAPSLTEDSMRVNDGLALSVTSVAKQLEFLQKNDLVSHDVTVEMLVDPSYVTTR</sequence>
<evidence type="ECO:0000256" key="1">
    <source>
        <dbReference type="ARBA" id="ARBA00004418"/>
    </source>
</evidence>
<comment type="similarity">
    <text evidence="2">Belongs to the bacterial solute-binding protein SsuA/TauA family.</text>
</comment>
<feature type="signal peptide" evidence="4">
    <location>
        <begin position="1"/>
        <end position="28"/>
    </location>
</feature>
<evidence type="ECO:0000259" key="5">
    <source>
        <dbReference type="Pfam" id="PF09084"/>
    </source>
</evidence>
<feature type="domain" description="SsuA/THI5-like" evidence="5">
    <location>
        <begin position="43"/>
        <end position="252"/>
    </location>
</feature>
<proteinExistence type="inferred from homology"/>
<comment type="caution">
    <text evidence="6">The sequence shown here is derived from an EMBL/GenBank/DDBJ whole genome shotgun (WGS) entry which is preliminary data.</text>
</comment>
<dbReference type="PANTHER" id="PTHR30024:SF47">
    <property type="entry name" value="TAURINE-BINDING PERIPLASMIC PROTEIN"/>
    <property type="match status" value="1"/>
</dbReference>
<dbReference type="EMBL" id="JAVRQI010000002">
    <property type="protein sequence ID" value="MDT1060807.1"/>
    <property type="molecule type" value="Genomic_DNA"/>
</dbReference>
<dbReference type="PANTHER" id="PTHR30024">
    <property type="entry name" value="ALIPHATIC SULFONATES-BINDING PROTEIN-RELATED"/>
    <property type="match status" value="1"/>
</dbReference>
<evidence type="ECO:0000313" key="6">
    <source>
        <dbReference type="EMBL" id="MDT1060807.1"/>
    </source>
</evidence>
<keyword evidence="7" id="KW-1185">Reference proteome</keyword>